<keyword evidence="2" id="KW-1185">Reference proteome</keyword>
<evidence type="ECO:0000313" key="1">
    <source>
        <dbReference type="EMBL" id="MBO1323133.1"/>
    </source>
</evidence>
<dbReference type="EMBL" id="JAFREP010000051">
    <property type="protein sequence ID" value="MBO1323133.1"/>
    <property type="molecule type" value="Genomic_DNA"/>
</dbReference>
<proteinExistence type="predicted"/>
<protein>
    <submittedName>
        <fullName evidence="1">Uncharacterized protein</fullName>
    </submittedName>
</protein>
<accession>A0A8J7U614</accession>
<sequence length="161" mass="18022">MDHHEPFADKTVYQLAAAEGRFCFGYGYPDHLCCSLWVPTPDPLVHAATPAVIKEHCSLDSYPKPPDDAVFIPLGDAYIPHFFPAFVSWLSTRRPMENKHLLNLSPLGFCLYGSANQNQHRLELIDCREDPANTGFALNLSPANRDQWLAQIQAAQHTFSG</sequence>
<dbReference type="RefSeq" id="WP_207863104.1">
    <property type="nucleotide sequence ID" value="NZ_JAFREP010000051.1"/>
</dbReference>
<name>A0A8J7U614_9BACT</name>
<dbReference type="Proteomes" id="UP000664417">
    <property type="component" value="Unassembled WGS sequence"/>
</dbReference>
<organism evidence="1 2">
    <name type="scientific">Acanthopleuribacter pedis</name>
    <dbReference type="NCBI Taxonomy" id="442870"/>
    <lineage>
        <taxon>Bacteria</taxon>
        <taxon>Pseudomonadati</taxon>
        <taxon>Acidobacteriota</taxon>
        <taxon>Holophagae</taxon>
        <taxon>Acanthopleuribacterales</taxon>
        <taxon>Acanthopleuribacteraceae</taxon>
        <taxon>Acanthopleuribacter</taxon>
    </lineage>
</organism>
<gene>
    <name evidence="1" type="ORF">J3U88_32010</name>
</gene>
<reference evidence="1" key="1">
    <citation type="submission" date="2021-03" db="EMBL/GenBank/DDBJ databases">
        <authorList>
            <person name="Wang G."/>
        </authorList>
    </citation>
    <scope>NUCLEOTIDE SEQUENCE</scope>
    <source>
        <strain evidence="1">KCTC 12899</strain>
    </source>
</reference>
<comment type="caution">
    <text evidence="1">The sequence shown here is derived from an EMBL/GenBank/DDBJ whole genome shotgun (WGS) entry which is preliminary data.</text>
</comment>
<evidence type="ECO:0000313" key="2">
    <source>
        <dbReference type="Proteomes" id="UP000664417"/>
    </source>
</evidence>
<dbReference type="AlphaFoldDB" id="A0A8J7U614"/>